<sequence>MTPSSADVAPTHPRRPALPSLRRILAMDAAGMIVFGLVYLLVSDPLARLLGVGDKLVLTAGGLMLTIGVGVALLARRADPPAASVWLVVAIGAAWVAASVVSLVLNWWDTNTVGTVWTVLQTIPVSVFALLQLAALRGRT</sequence>
<feature type="transmembrane region" description="Helical" evidence="1">
    <location>
        <begin position="24"/>
        <end position="42"/>
    </location>
</feature>
<organism evidence="2 3">
    <name type="scientific">Streptomyces angustmyceticus</name>
    <dbReference type="NCBI Taxonomy" id="285578"/>
    <lineage>
        <taxon>Bacteria</taxon>
        <taxon>Bacillati</taxon>
        <taxon>Actinomycetota</taxon>
        <taxon>Actinomycetes</taxon>
        <taxon>Kitasatosporales</taxon>
        <taxon>Streptomycetaceae</taxon>
        <taxon>Streptomyces</taxon>
    </lineage>
</organism>
<evidence type="ECO:0000313" key="2">
    <source>
        <dbReference type="EMBL" id="GES28839.1"/>
    </source>
</evidence>
<accession>A0A5J4LBA4</accession>
<proteinExistence type="predicted"/>
<keyword evidence="1" id="KW-0472">Membrane</keyword>
<evidence type="ECO:0008006" key="4">
    <source>
        <dbReference type="Google" id="ProtNLM"/>
    </source>
</evidence>
<dbReference type="EMBL" id="BLAG01000005">
    <property type="protein sequence ID" value="GES28839.1"/>
    <property type="molecule type" value="Genomic_DNA"/>
</dbReference>
<feature type="transmembrane region" description="Helical" evidence="1">
    <location>
        <begin position="57"/>
        <end position="75"/>
    </location>
</feature>
<gene>
    <name evidence="2" type="ORF">San01_13260</name>
</gene>
<protein>
    <recommendedName>
        <fullName evidence="4">Integral membrane protein</fullName>
    </recommendedName>
</protein>
<keyword evidence="3" id="KW-1185">Reference proteome</keyword>
<reference evidence="2 3" key="1">
    <citation type="submission" date="2019-10" db="EMBL/GenBank/DDBJ databases">
        <title>Whole genome shotgun sequence of Streptomyces angustmyceticus NBRC 3934.</title>
        <authorList>
            <person name="Hosoyama A."/>
            <person name="Ichikawa N."/>
            <person name="Kimura A."/>
            <person name="Kitahashi Y."/>
            <person name="Komaki H."/>
            <person name="Uohara A."/>
        </authorList>
    </citation>
    <scope>NUCLEOTIDE SEQUENCE [LARGE SCALE GENOMIC DNA]</scope>
    <source>
        <strain evidence="2 3">NBRC 3934</strain>
    </source>
</reference>
<feature type="transmembrane region" description="Helical" evidence="1">
    <location>
        <begin position="87"/>
        <end position="108"/>
    </location>
</feature>
<dbReference type="RefSeq" id="WP_143589225.1">
    <property type="nucleotide sequence ID" value="NZ_BLAG01000005.1"/>
</dbReference>
<dbReference type="OrthoDB" id="5198675at2"/>
<name>A0A5J4LBA4_9ACTN</name>
<evidence type="ECO:0000256" key="1">
    <source>
        <dbReference type="SAM" id="Phobius"/>
    </source>
</evidence>
<dbReference type="GeneID" id="96750624"/>
<dbReference type="Proteomes" id="UP000325598">
    <property type="component" value="Unassembled WGS sequence"/>
</dbReference>
<keyword evidence="1" id="KW-1133">Transmembrane helix</keyword>
<dbReference type="AlphaFoldDB" id="A0A5J4LBA4"/>
<keyword evidence="1" id="KW-0812">Transmembrane</keyword>
<evidence type="ECO:0000313" key="3">
    <source>
        <dbReference type="Proteomes" id="UP000325598"/>
    </source>
</evidence>
<comment type="caution">
    <text evidence="2">The sequence shown here is derived from an EMBL/GenBank/DDBJ whole genome shotgun (WGS) entry which is preliminary data.</text>
</comment>
<feature type="transmembrane region" description="Helical" evidence="1">
    <location>
        <begin position="114"/>
        <end position="136"/>
    </location>
</feature>